<reference evidence="1" key="2">
    <citation type="submission" date="2011-02" db="EMBL/GenBank/DDBJ databases">
        <authorList>
            <person name="MacLean D."/>
        </authorList>
    </citation>
    <scope>NUCLEOTIDE SEQUENCE</scope>
</reference>
<dbReference type="EMBL" id="FR824055">
    <property type="protein sequence ID" value="CCA15350.1"/>
    <property type="molecule type" value="Genomic_DNA"/>
</dbReference>
<name>F0W2R4_9STRA</name>
<dbReference type="HOGENOM" id="CLU_1900085_0_0_1"/>
<evidence type="ECO:0000313" key="1">
    <source>
        <dbReference type="EMBL" id="CCA15350.1"/>
    </source>
</evidence>
<dbReference type="AlphaFoldDB" id="F0W2R4"/>
<proteinExistence type="predicted"/>
<sequence>MSVLSEIHTTVCSQSYQSLDRVIRILIEGNGVWNHKKLFKLLELNDPGPAILQGEDTLRIVRGWSTGLYVPILAPAKPKKWNSMRKHSILGRVLGRILGRLIGWDGTLGRMVIGDKVRSCRFRLRRGDRLNLEE</sequence>
<protein>
    <submittedName>
        <fullName evidence="1">AlNc14C10G1302 protein</fullName>
    </submittedName>
</protein>
<accession>F0W2R4</accession>
<gene>
    <name evidence="1" type="primary">AlNc14C10G1302</name>
    <name evidence="1" type="ORF">ALNC14_014930</name>
</gene>
<reference evidence="1" key="1">
    <citation type="journal article" date="2011" name="PLoS Biol.">
        <title>Gene gain and loss during evolution of obligate parasitism in the white rust pathogen of Arabidopsis thaliana.</title>
        <authorList>
            <person name="Kemen E."/>
            <person name="Gardiner A."/>
            <person name="Schultz-Larsen T."/>
            <person name="Kemen A.C."/>
            <person name="Balmuth A.L."/>
            <person name="Robert-Seilaniantz A."/>
            <person name="Bailey K."/>
            <person name="Holub E."/>
            <person name="Studholme D.J."/>
            <person name="Maclean D."/>
            <person name="Jones J.D."/>
        </authorList>
    </citation>
    <scope>NUCLEOTIDE SEQUENCE</scope>
</reference>
<organism evidence="1">
    <name type="scientific">Albugo laibachii Nc14</name>
    <dbReference type="NCBI Taxonomy" id="890382"/>
    <lineage>
        <taxon>Eukaryota</taxon>
        <taxon>Sar</taxon>
        <taxon>Stramenopiles</taxon>
        <taxon>Oomycota</taxon>
        <taxon>Peronosporomycetes</taxon>
        <taxon>Albuginales</taxon>
        <taxon>Albuginaceae</taxon>
        <taxon>Albugo</taxon>
    </lineage>
</organism>